<dbReference type="OrthoDB" id="9787219at2"/>
<evidence type="ECO:0000256" key="2">
    <source>
        <dbReference type="ARBA" id="ARBA00023027"/>
    </source>
</evidence>
<dbReference type="SUPFAM" id="SSF51735">
    <property type="entry name" value="NAD(P)-binding Rossmann-fold domains"/>
    <property type="match status" value="1"/>
</dbReference>
<dbReference type="Proteomes" id="UP000184221">
    <property type="component" value="Unassembled WGS sequence"/>
</dbReference>
<dbReference type="PANTHER" id="PTHR43333">
    <property type="entry name" value="2-HACID_DH_C DOMAIN-CONTAINING PROTEIN"/>
    <property type="match status" value="1"/>
</dbReference>
<dbReference type="STRING" id="996342.SAMN05443551_3588"/>
<dbReference type="AlphaFoldDB" id="A0A1M5WZP9"/>
<dbReference type="Pfam" id="PF02826">
    <property type="entry name" value="2-Hacid_dh_C"/>
    <property type="match status" value="1"/>
</dbReference>
<dbReference type="InterPro" id="IPR029753">
    <property type="entry name" value="D-isomer_DH_CS"/>
</dbReference>
<dbReference type="RefSeq" id="WP_072779462.1">
    <property type="nucleotide sequence ID" value="NZ_FQXC01000005.1"/>
</dbReference>
<keyword evidence="5" id="KW-1185">Reference proteome</keyword>
<sequence>MPVNVLFAAHKSRWAQYEAPLRTALDDIGIDYALATECPPEDVDYIVYAPNSHVQDFTPYTRLKAVLNLWAGVEDAVGNPTLTVPYARMVDEEGLTQGMVEWVTGHTLRHHLGMDAHIVNPNHVWNADAPPVSADRPVGILGLGELGSACGQALRRLGFPVTGWARSPKSVDGIPCETGQDGLERVLRQSQILILLLPSTQATENTLNADTLAMLPKGAFIINPGRGPLIDDDALLAALDSGHIAHATLDVFRQEPLPKDHPYWSHPKVTVTPHIASETRPPSAARAIAENIRRGEAGEPFLYLVDRDAGY</sequence>
<evidence type="ECO:0000313" key="5">
    <source>
        <dbReference type="Proteomes" id="UP000184221"/>
    </source>
</evidence>
<dbReference type="CDD" id="cd12164">
    <property type="entry name" value="GDH_like_2"/>
    <property type="match status" value="1"/>
</dbReference>
<accession>A0A1M5WZP9</accession>
<dbReference type="GO" id="GO:0051287">
    <property type="term" value="F:NAD binding"/>
    <property type="evidence" value="ECO:0007669"/>
    <property type="project" value="InterPro"/>
</dbReference>
<evidence type="ECO:0000256" key="1">
    <source>
        <dbReference type="ARBA" id="ARBA00023002"/>
    </source>
</evidence>
<dbReference type="Gene3D" id="3.40.50.720">
    <property type="entry name" value="NAD(P)-binding Rossmann-like Domain"/>
    <property type="match status" value="2"/>
</dbReference>
<reference evidence="4 5" key="1">
    <citation type="submission" date="2016-11" db="EMBL/GenBank/DDBJ databases">
        <authorList>
            <person name="Jaros S."/>
            <person name="Januszkiewicz K."/>
            <person name="Wedrychowicz H."/>
        </authorList>
    </citation>
    <scope>NUCLEOTIDE SEQUENCE [LARGE SCALE GENOMIC DNA]</scope>
    <source>
        <strain evidence="4 5">DSM 29431</strain>
    </source>
</reference>
<organism evidence="4 5">
    <name type="scientific">Marivita hallyeonensis</name>
    <dbReference type="NCBI Taxonomy" id="996342"/>
    <lineage>
        <taxon>Bacteria</taxon>
        <taxon>Pseudomonadati</taxon>
        <taxon>Pseudomonadota</taxon>
        <taxon>Alphaproteobacteria</taxon>
        <taxon>Rhodobacterales</taxon>
        <taxon>Roseobacteraceae</taxon>
        <taxon>Marivita</taxon>
    </lineage>
</organism>
<dbReference type="InterPro" id="IPR036291">
    <property type="entry name" value="NAD(P)-bd_dom_sf"/>
</dbReference>
<dbReference type="EMBL" id="FQXC01000005">
    <property type="protein sequence ID" value="SHH92383.1"/>
    <property type="molecule type" value="Genomic_DNA"/>
</dbReference>
<proteinExistence type="predicted"/>
<evidence type="ECO:0000259" key="3">
    <source>
        <dbReference type="Pfam" id="PF02826"/>
    </source>
</evidence>
<dbReference type="GO" id="GO:0016616">
    <property type="term" value="F:oxidoreductase activity, acting on the CH-OH group of donors, NAD or NADP as acceptor"/>
    <property type="evidence" value="ECO:0007669"/>
    <property type="project" value="UniProtKB-ARBA"/>
</dbReference>
<keyword evidence="4" id="KW-0670">Pyruvate</keyword>
<dbReference type="PROSITE" id="PS00671">
    <property type="entry name" value="D_2_HYDROXYACID_DH_3"/>
    <property type="match status" value="1"/>
</dbReference>
<protein>
    <submittedName>
        <fullName evidence="4">Glyoxylate/hydroxypyruvate reductase A</fullName>
    </submittedName>
</protein>
<dbReference type="PANTHER" id="PTHR43333:SF1">
    <property type="entry name" value="D-ISOMER SPECIFIC 2-HYDROXYACID DEHYDROGENASE NAD-BINDING DOMAIN-CONTAINING PROTEIN"/>
    <property type="match status" value="1"/>
</dbReference>
<dbReference type="InterPro" id="IPR006140">
    <property type="entry name" value="D-isomer_DH_NAD-bd"/>
</dbReference>
<feature type="domain" description="D-isomer specific 2-hydroxyacid dehydrogenase NAD-binding" evidence="3">
    <location>
        <begin position="133"/>
        <end position="276"/>
    </location>
</feature>
<name>A0A1M5WZP9_9RHOB</name>
<keyword evidence="1" id="KW-0560">Oxidoreductase</keyword>
<evidence type="ECO:0000313" key="4">
    <source>
        <dbReference type="EMBL" id="SHH92383.1"/>
    </source>
</evidence>
<gene>
    <name evidence="4" type="ORF">SAMN05443551_3588</name>
</gene>
<keyword evidence="2" id="KW-0520">NAD</keyword>